<dbReference type="Proteomes" id="UP001237595">
    <property type="component" value="Unassembled WGS sequence"/>
</dbReference>
<protein>
    <submittedName>
        <fullName evidence="1">DUF397 domain-containing protein</fullName>
    </submittedName>
</protein>
<accession>A0ABT6PWA4</accession>
<evidence type="ECO:0000313" key="2">
    <source>
        <dbReference type="Proteomes" id="UP001237595"/>
    </source>
</evidence>
<comment type="caution">
    <text evidence="1">The sequence shown here is derived from an EMBL/GenBank/DDBJ whole genome shotgun (WGS) entry which is preliminary data.</text>
</comment>
<proteinExistence type="predicted"/>
<sequence length="129" mass="14213">MTTLPTFAQDDFHKATASHADKECVRVARRDGWVELRDDKKSFGATDDLRIRFTEEQFDAFLVGVRSGNVGGLCLAMTARSDGTYTLRSTITPTPGPELEFTEAEVAAFLDGVARGEFDRDVMSQLMSA</sequence>
<keyword evidence="2" id="KW-1185">Reference proteome</keyword>
<dbReference type="RefSeq" id="WP_281458551.1">
    <property type="nucleotide sequence ID" value="NZ_JASAOF010000027.1"/>
</dbReference>
<organism evidence="1 2">
    <name type="scientific">Saccharopolyspora ipomoeae</name>
    <dbReference type="NCBI Taxonomy" id="3042027"/>
    <lineage>
        <taxon>Bacteria</taxon>
        <taxon>Bacillati</taxon>
        <taxon>Actinomycetota</taxon>
        <taxon>Actinomycetes</taxon>
        <taxon>Pseudonocardiales</taxon>
        <taxon>Pseudonocardiaceae</taxon>
        <taxon>Saccharopolyspora</taxon>
    </lineage>
</organism>
<evidence type="ECO:0000313" key="1">
    <source>
        <dbReference type="EMBL" id="MDI2032293.1"/>
    </source>
</evidence>
<gene>
    <name evidence="1" type="ORF">QFW96_26985</name>
</gene>
<dbReference type="EMBL" id="JASAOF010000027">
    <property type="protein sequence ID" value="MDI2032293.1"/>
    <property type="molecule type" value="Genomic_DNA"/>
</dbReference>
<name>A0ABT6PWA4_9PSEU</name>
<reference evidence="1 2" key="1">
    <citation type="submission" date="2023-04" db="EMBL/GenBank/DDBJ databases">
        <title>Draft genome sequence of Saccharopolyspora sp. TS4A08 isolated from sweet potato rhizospheric soil.</title>
        <authorList>
            <person name="Suksaard P."/>
            <person name="Duangmal K."/>
        </authorList>
    </citation>
    <scope>NUCLEOTIDE SEQUENCE [LARGE SCALE GENOMIC DNA]</scope>
    <source>
        <strain evidence="1 2">TS4A08</strain>
    </source>
</reference>